<comment type="subunit">
    <text evidence="6">Part of the 50S ribosomal subunit. Contacts protein L29, and trigger factor when it is bound to the ribosome.</text>
</comment>
<dbReference type="NCBIfam" id="NF004366">
    <property type="entry name" value="PRK05738.3-2"/>
    <property type="match status" value="1"/>
</dbReference>
<dbReference type="PATRIC" id="fig|768706.3.peg.209"/>
<keyword evidence="2 6" id="KW-0699">rRNA-binding</keyword>
<evidence type="ECO:0000313" key="8">
    <source>
        <dbReference type="Proteomes" id="UP000006346"/>
    </source>
</evidence>
<dbReference type="STRING" id="768706.Desor_0249"/>
<dbReference type="GO" id="GO:0019843">
    <property type="term" value="F:rRNA binding"/>
    <property type="evidence" value="ECO:0007669"/>
    <property type="project" value="UniProtKB-UniRule"/>
</dbReference>
<protein>
    <recommendedName>
        <fullName evidence="6">Large ribosomal subunit protein uL23</fullName>
    </recommendedName>
</protein>
<dbReference type="FunFam" id="3.30.70.330:FF:000001">
    <property type="entry name" value="50S ribosomal protein L23"/>
    <property type="match status" value="1"/>
</dbReference>
<dbReference type="GO" id="GO:0006412">
    <property type="term" value="P:translation"/>
    <property type="evidence" value="ECO:0007669"/>
    <property type="project" value="UniProtKB-UniRule"/>
</dbReference>
<gene>
    <name evidence="6" type="primary">rplW</name>
    <name evidence="7" type="ordered locus">Desor_0249</name>
</gene>
<dbReference type="PANTHER" id="PTHR11620">
    <property type="entry name" value="60S RIBOSOMAL PROTEIN L23A"/>
    <property type="match status" value="1"/>
</dbReference>
<name>G7W9W9_DESOD</name>
<evidence type="ECO:0000256" key="1">
    <source>
        <dbReference type="ARBA" id="ARBA00006700"/>
    </source>
</evidence>
<dbReference type="NCBIfam" id="NF004359">
    <property type="entry name" value="PRK05738.1-3"/>
    <property type="match status" value="1"/>
</dbReference>
<evidence type="ECO:0000256" key="3">
    <source>
        <dbReference type="ARBA" id="ARBA00022884"/>
    </source>
</evidence>
<proteinExistence type="inferred from homology"/>
<evidence type="ECO:0000256" key="2">
    <source>
        <dbReference type="ARBA" id="ARBA00022730"/>
    </source>
</evidence>
<dbReference type="Pfam" id="PF00276">
    <property type="entry name" value="Ribosomal_L23"/>
    <property type="match status" value="1"/>
</dbReference>
<sequence>MRDARDVLKSPVISEKSVGLVEENKYTFWVDPAANKIEIRAAVEKMFKVTVVDVRTLTVKGKMKRVGRYQGKTPDRKKAIATLKAGDKIDNFAGL</sequence>
<dbReference type="OrthoDB" id="9793353at2"/>
<dbReference type="AlphaFoldDB" id="G7W9W9"/>
<dbReference type="EMBL" id="CP003108">
    <property type="protein sequence ID" value="AET65965.1"/>
    <property type="molecule type" value="Genomic_DNA"/>
</dbReference>
<dbReference type="KEGG" id="dor:Desor_0249"/>
<reference evidence="7 8" key="2">
    <citation type="journal article" date="2012" name="J. Bacteriol.">
        <title>Complete genome sequences of Desulfosporosinus orientis DSM765T, Desulfosporosinus youngiae DSM17734T, Desulfosporosinus meridiei DSM13257T, and Desulfosporosinus acidiphilus DSM22704T.</title>
        <authorList>
            <person name="Pester M."/>
            <person name="Brambilla E."/>
            <person name="Alazard D."/>
            <person name="Rattei T."/>
            <person name="Weinmaier T."/>
            <person name="Han J."/>
            <person name="Lucas S."/>
            <person name="Lapidus A."/>
            <person name="Cheng J.F."/>
            <person name="Goodwin L."/>
            <person name="Pitluck S."/>
            <person name="Peters L."/>
            <person name="Ovchinnikova G."/>
            <person name="Teshima H."/>
            <person name="Detter J.C."/>
            <person name="Han C.S."/>
            <person name="Tapia R."/>
            <person name="Land M.L."/>
            <person name="Hauser L."/>
            <person name="Kyrpides N.C."/>
            <person name="Ivanova N.N."/>
            <person name="Pagani I."/>
            <person name="Huntmann M."/>
            <person name="Wei C.L."/>
            <person name="Davenport K.W."/>
            <person name="Daligault H."/>
            <person name="Chain P.S."/>
            <person name="Chen A."/>
            <person name="Mavromatis K."/>
            <person name="Markowitz V."/>
            <person name="Szeto E."/>
            <person name="Mikhailova N."/>
            <person name="Pati A."/>
            <person name="Wagner M."/>
            <person name="Woyke T."/>
            <person name="Ollivier B."/>
            <person name="Klenk H.P."/>
            <person name="Spring S."/>
            <person name="Loy A."/>
        </authorList>
    </citation>
    <scope>NUCLEOTIDE SEQUENCE [LARGE SCALE GENOMIC DNA]</scope>
    <source>
        <strain evidence="8">ATCC 19365 / DSM 765 / NCIMB 8382 / VKM B-1628</strain>
    </source>
</reference>
<keyword evidence="3 6" id="KW-0694">RNA-binding</keyword>
<reference evidence="8" key="1">
    <citation type="submission" date="2011-11" db="EMBL/GenBank/DDBJ databases">
        <title>Complete sequence of Desulfosporosinus orientis DSM 765.</title>
        <authorList>
            <person name="Lucas S."/>
            <person name="Han J."/>
            <person name="Lapidus A."/>
            <person name="Cheng J.-F."/>
            <person name="Goodwin L."/>
            <person name="Pitluck S."/>
            <person name="Peters L."/>
            <person name="Ovchinnikova G."/>
            <person name="Teshima H."/>
            <person name="Detter J.C."/>
            <person name="Han C."/>
            <person name="Tapia R."/>
            <person name="Land M."/>
            <person name="Hauser L."/>
            <person name="Kyrpides N."/>
            <person name="Ivanova N."/>
            <person name="Pagani I."/>
            <person name="Pester M."/>
            <person name="Spring S."/>
            <person name="Ollivier B."/>
            <person name="Rattei T."/>
            <person name="Klenk H.-P."/>
            <person name="Wagner M."/>
            <person name="Loy A."/>
            <person name="Woyke T."/>
        </authorList>
    </citation>
    <scope>NUCLEOTIDE SEQUENCE [LARGE SCALE GENOMIC DNA]</scope>
    <source>
        <strain evidence="8">ATCC 19365 / DSM 765 / NCIMB 8382 / VKM B-1628</strain>
    </source>
</reference>
<dbReference type="Gene3D" id="3.30.70.330">
    <property type="match status" value="1"/>
</dbReference>
<keyword evidence="8" id="KW-1185">Reference proteome</keyword>
<dbReference type="InterPro" id="IPR013025">
    <property type="entry name" value="Ribosomal_uL23-like"/>
</dbReference>
<organism evidence="7 8">
    <name type="scientific">Desulfosporosinus orientis (strain ATCC 19365 / DSM 765 / NCIMB 8382 / VKM B-1628 / Singapore I)</name>
    <name type="common">Desulfotomaculum orientis</name>
    <dbReference type="NCBI Taxonomy" id="768706"/>
    <lineage>
        <taxon>Bacteria</taxon>
        <taxon>Bacillati</taxon>
        <taxon>Bacillota</taxon>
        <taxon>Clostridia</taxon>
        <taxon>Eubacteriales</taxon>
        <taxon>Desulfitobacteriaceae</taxon>
        <taxon>Desulfosporosinus</taxon>
    </lineage>
</organism>
<evidence type="ECO:0000256" key="5">
    <source>
        <dbReference type="ARBA" id="ARBA00023274"/>
    </source>
</evidence>
<comment type="function">
    <text evidence="6">One of the early assembly proteins it binds 23S rRNA. One of the proteins that surrounds the polypeptide exit tunnel on the outside of the ribosome. Forms the main docking site for trigger factor binding to the ribosome.</text>
</comment>
<dbReference type="Proteomes" id="UP000006346">
    <property type="component" value="Chromosome"/>
</dbReference>
<dbReference type="eggNOG" id="COG0089">
    <property type="taxonomic scope" value="Bacteria"/>
</dbReference>
<dbReference type="GO" id="GO:0003735">
    <property type="term" value="F:structural constituent of ribosome"/>
    <property type="evidence" value="ECO:0007669"/>
    <property type="project" value="InterPro"/>
</dbReference>
<evidence type="ECO:0000256" key="4">
    <source>
        <dbReference type="ARBA" id="ARBA00022980"/>
    </source>
</evidence>
<comment type="similarity">
    <text evidence="1 6">Belongs to the universal ribosomal protein uL23 family.</text>
</comment>
<dbReference type="GO" id="GO:0005840">
    <property type="term" value="C:ribosome"/>
    <property type="evidence" value="ECO:0007669"/>
    <property type="project" value="UniProtKB-KW"/>
</dbReference>
<dbReference type="NCBIfam" id="NF004363">
    <property type="entry name" value="PRK05738.2-4"/>
    <property type="match status" value="1"/>
</dbReference>
<evidence type="ECO:0000313" key="7">
    <source>
        <dbReference type="EMBL" id="AET65965.1"/>
    </source>
</evidence>
<dbReference type="InterPro" id="IPR012678">
    <property type="entry name" value="Ribosomal_uL23/eL15/eS24_sf"/>
</dbReference>
<dbReference type="GO" id="GO:1990904">
    <property type="term" value="C:ribonucleoprotein complex"/>
    <property type="evidence" value="ECO:0007669"/>
    <property type="project" value="UniProtKB-KW"/>
</dbReference>
<evidence type="ECO:0000256" key="6">
    <source>
        <dbReference type="HAMAP-Rule" id="MF_01369"/>
    </source>
</evidence>
<dbReference type="InterPro" id="IPR012677">
    <property type="entry name" value="Nucleotide-bd_a/b_plait_sf"/>
</dbReference>
<accession>G7W9W9</accession>
<dbReference type="RefSeq" id="WP_014182794.1">
    <property type="nucleotide sequence ID" value="NC_016584.1"/>
</dbReference>
<dbReference type="HOGENOM" id="CLU_037562_3_2_9"/>
<keyword evidence="5 6" id="KW-0687">Ribonucleoprotein</keyword>
<keyword evidence="4 6" id="KW-0689">Ribosomal protein</keyword>
<dbReference type="SUPFAM" id="SSF54189">
    <property type="entry name" value="Ribosomal proteins S24e, L23 and L15e"/>
    <property type="match status" value="1"/>
</dbReference>
<dbReference type="HAMAP" id="MF_01369_B">
    <property type="entry name" value="Ribosomal_uL23_B"/>
    <property type="match status" value="1"/>
</dbReference>